<dbReference type="PANTHER" id="PTHR11406:SF23">
    <property type="entry name" value="PHOSPHOGLYCERATE KINASE 1, CHLOROPLASTIC-RELATED"/>
    <property type="match status" value="1"/>
</dbReference>
<comment type="catalytic activity">
    <reaction evidence="1 9">
        <text>(2R)-3-phosphoglycerate + ATP = (2R)-3-phospho-glyceroyl phosphate + ADP</text>
        <dbReference type="Rhea" id="RHEA:14801"/>
        <dbReference type="ChEBI" id="CHEBI:30616"/>
        <dbReference type="ChEBI" id="CHEBI:57604"/>
        <dbReference type="ChEBI" id="CHEBI:58272"/>
        <dbReference type="ChEBI" id="CHEBI:456216"/>
        <dbReference type="EC" id="2.7.2.3"/>
    </reaction>
</comment>
<dbReference type="Gene3D" id="3.40.50.1260">
    <property type="entry name" value="Phosphoglycerate kinase, N-terminal domain"/>
    <property type="match status" value="2"/>
</dbReference>
<evidence type="ECO:0000256" key="7">
    <source>
        <dbReference type="ARBA" id="ARBA00022777"/>
    </source>
</evidence>
<dbReference type="Proteomes" id="UP001197028">
    <property type="component" value="Unassembled WGS sequence"/>
</dbReference>
<evidence type="ECO:0000256" key="5">
    <source>
        <dbReference type="ARBA" id="ARBA00022679"/>
    </source>
</evidence>
<dbReference type="InterPro" id="IPR015824">
    <property type="entry name" value="Phosphoglycerate_kinase_N"/>
</dbReference>
<keyword evidence="8" id="KW-0067">ATP-binding</keyword>
<dbReference type="PRINTS" id="PR00477">
    <property type="entry name" value="PHGLYCKINASE"/>
</dbReference>
<dbReference type="EC" id="2.7.2.3" evidence="4 9"/>
<dbReference type="EMBL" id="JABELD010000127">
    <property type="protein sequence ID" value="MBU2739784.1"/>
    <property type="molecule type" value="Genomic_DNA"/>
</dbReference>
<accession>A0ABS5ZV33</accession>
<evidence type="ECO:0000313" key="11">
    <source>
        <dbReference type="Proteomes" id="UP001197028"/>
    </source>
</evidence>
<keyword evidence="11" id="KW-1185">Reference proteome</keyword>
<dbReference type="GO" id="GO:0016301">
    <property type="term" value="F:kinase activity"/>
    <property type="evidence" value="ECO:0007669"/>
    <property type="project" value="UniProtKB-KW"/>
</dbReference>
<evidence type="ECO:0000256" key="6">
    <source>
        <dbReference type="ARBA" id="ARBA00022741"/>
    </source>
</evidence>
<keyword evidence="5 9" id="KW-0808">Transferase</keyword>
<dbReference type="InterPro" id="IPR015911">
    <property type="entry name" value="Phosphoglycerate_kinase_CS"/>
</dbReference>
<organism evidence="10 11">
    <name type="scientific">Acidithiobacillus concretivorus</name>
    <dbReference type="NCBI Taxonomy" id="3063952"/>
    <lineage>
        <taxon>Bacteria</taxon>
        <taxon>Pseudomonadati</taxon>
        <taxon>Pseudomonadota</taxon>
        <taxon>Acidithiobacillia</taxon>
        <taxon>Acidithiobacillales</taxon>
        <taxon>Acidithiobacillaceae</taxon>
        <taxon>Acidithiobacillus</taxon>
    </lineage>
</organism>
<dbReference type="RefSeq" id="WP_215864669.1">
    <property type="nucleotide sequence ID" value="NZ_JABELD010000127.1"/>
</dbReference>
<dbReference type="PANTHER" id="PTHR11406">
    <property type="entry name" value="PHOSPHOGLYCERATE KINASE"/>
    <property type="match status" value="1"/>
</dbReference>
<dbReference type="Pfam" id="PF00162">
    <property type="entry name" value="PGK"/>
    <property type="match status" value="1"/>
</dbReference>
<comment type="similarity">
    <text evidence="2 9">Belongs to the phosphoglycerate kinase family.</text>
</comment>
<proteinExistence type="inferred from homology"/>
<keyword evidence="6" id="KW-0547">Nucleotide-binding</keyword>
<evidence type="ECO:0000256" key="4">
    <source>
        <dbReference type="ARBA" id="ARBA00013061"/>
    </source>
</evidence>
<comment type="subunit">
    <text evidence="3">Monomer.</text>
</comment>
<sequence>MALLSMTDVALQGKRVLIREDLNVPINEQGEIADDTRIRSSLDTLRYAIEAGARVMVMSHLGRPVEGHWDAKFSLSVVADRVGTLLSRKIPLIRDWTTEQGAAQLHVLQDAQIVLLENVRFNVGEAEGLLIGRSLYDATLVEKARNLMRLAKSAGKPIPLPEDFTVAEQISAEAQTKVCARDQIGSGDYIVDLGTQTIAQYEQILMGAQTIIWNGPIGIVEYPAFSLGTRCLANAIAQSDAYSLIGGGDTIAAINRMGLESEMSYISTGGGALLEFLEGKSLPAIQIIEERNAGLLGSAS</sequence>
<gene>
    <name evidence="10" type="primary">pgk</name>
    <name evidence="10" type="ORF">HJG40_13555</name>
</gene>
<keyword evidence="7 9" id="KW-0418">Kinase</keyword>
<evidence type="ECO:0000256" key="2">
    <source>
        <dbReference type="ARBA" id="ARBA00008982"/>
    </source>
</evidence>
<name>A0ABS5ZV33_9PROT</name>
<evidence type="ECO:0000256" key="8">
    <source>
        <dbReference type="ARBA" id="ARBA00022840"/>
    </source>
</evidence>
<evidence type="ECO:0000313" key="10">
    <source>
        <dbReference type="EMBL" id="MBU2739784.1"/>
    </source>
</evidence>
<dbReference type="InterPro" id="IPR001576">
    <property type="entry name" value="Phosphoglycerate_kinase"/>
</dbReference>
<dbReference type="SUPFAM" id="SSF53748">
    <property type="entry name" value="Phosphoglycerate kinase"/>
    <property type="match status" value="1"/>
</dbReference>
<protein>
    <recommendedName>
        <fullName evidence="4 9">Phosphoglycerate kinase</fullName>
        <ecNumber evidence="4 9">2.7.2.3</ecNumber>
    </recommendedName>
</protein>
<evidence type="ECO:0000256" key="1">
    <source>
        <dbReference type="ARBA" id="ARBA00000642"/>
    </source>
</evidence>
<reference evidence="10 11" key="1">
    <citation type="journal article" date="2021" name="ISME J.">
        <title>Genomic evolution of the class Acidithiobacillia: deep-branching Proteobacteria living in extreme acidic conditions.</title>
        <authorList>
            <person name="Moya-Beltran A."/>
            <person name="Beard S."/>
            <person name="Rojas-Villalobos C."/>
            <person name="Issotta F."/>
            <person name="Gallardo Y."/>
            <person name="Ulloa R."/>
            <person name="Giaveno A."/>
            <person name="Degli Esposti M."/>
            <person name="Johnson D.B."/>
            <person name="Quatrini R."/>
        </authorList>
    </citation>
    <scope>NUCLEOTIDE SEQUENCE [LARGE SCALE GENOMIC DNA]</scope>
    <source>
        <strain evidence="10 11">ATCC 19703</strain>
    </source>
</reference>
<evidence type="ECO:0000256" key="9">
    <source>
        <dbReference type="RuleBase" id="RU000532"/>
    </source>
</evidence>
<dbReference type="PROSITE" id="PS00111">
    <property type="entry name" value="PGLYCERATE_KINASE"/>
    <property type="match status" value="1"/>
</dbReference>
<evidence type="ECO:0000256" key="3">
    <source>
        <dbReference type="ARBA" id="ARBA00011245"/>
    </source>
</evidence>
<dbReference type="InterPro" id="IPR036043">
    <property type="entry name" value="Phosphoglycerate_kinase_sf"/>
</dbReference>
<comment type="caution">
    <text evidence="10">The sequence shown here is derived from an EMBL/GenBank/DDBJ whole genome shotgun (WGS) entry which is preliminary data.</text>
</comment>